<keyword evidence="2" id="KW-1185">Reference proteome</keyword>
<proteinExistence type="predicted"/>
<dbReference type="EMBL" id="JABFAF010000004">
    <property type="protein sequence ID" value="MBA0852867.1"/>
    <property type="molecule type" value="Genomic_DNA"/>
</dbReference>
<name>A0A7J9L2G0_GOSSC</name>
<accession>A0A7J9L2G0</accession>
<protein>
    <submittedName>
        <fullName evidence="1">Uncharacterized protein</fullName>
    </submittedName>
</protein>
<evidence type="ECO:0000313" key="2">
    <source>
        <dbReference type="Proteomes" id="UP000593576"/>
    </source>
</evidence>
<comment type="caution">
    <text evidence="1">The sequence shown here is derived from an EMBL/GenBank/DDBJ whole genome shotgun (WGS) entry which is preliminary data.</text>
</comment>
<sequence length="133" mass="15176">MRDSNAMVLPVPVGISRRQCPLASKVDSLRFGGLQKERRLRFHSLRPSAPLVVHLFWSELSCFTSQITENYSGPIASPRLMLHFSTGPLATHLFHIGIEFHIEDLQYYVTMATQDQLSRDEEFCNLSQMILPT</sequence>
<dbReference type="Proteomes" id="UP000593576">
    <property type="component" value="Unassembled WGS sequence"/>
</dbReference>
<reference evidence="1 2" key="1">
    <citation type="journal article" date="2019" name="Genome Biol. Evol.">
        <title>Insights into the evolution of the New World diploid cottons (Gossypium, subgenus Houzingenia) based on genome sequencing.</title>
        <authorList>
            <person name="Grover C.E."/>
            <person name="Arick M.A. 2nd"/>
            <person name="Thrash A."/>
            <person name="Conover J.L."/>
            <person name="Sanders W.S."/>
            <person name="Peterson D.G."/>
            <person name="Frelichowski J.E."/>
            <person name="Scheffler J.A."/>
            <person name="Scheffler B.E."/>
            <person name="Wendel J.F."/>
        </authorList>
    </citation>
    <scope>NUCLEOTIDE SEQUENCE [LARGE SCALE GENOMIC DNA]</scope>
    <source>
        <strain evidence="1">1</strain>
        <tissue evidence="1">Leaf</tissue>
    </source>
</reference>
<evidence type="ECO:0000313" key="1">
    <source>
        <dbReference type="EMBL" id="MBA0852867.1"/>
    </source>
</evidence>
<gene>
    <name evidence="1" type="ORF">Goshw_010688</name>
</gene>
<organism evidence="1 2">
    <name type="scientific">Gossypium schwendimanii</name>
    <name type="common">Cotton</name>
    <dbReference type="NCBI Taxonomy" id="34291"/>
    <lineage>
        <taxon>Eukaryota</taxon>
        <taxon>Viridiplantae</taxon>
        <taxon>Streptophyta</taxon>
        <taxon>Embryophyta</taxon>
        <taxon>Tracheophyta</taxon>
        <taxon>Spermatophyta</taxon>
        <taxon>Magnoliopsida</taxon>
        <taxon>eudicotyledons</taxon>
        <taxon>Gunneridae</taxon>
        <taxon>Pentapetalae</taxon>
        <taxon>rosids</taxon>
        <taxon>malvids</taxon>
        <taxon>Malvales</taxon>
        <taxon>Malvaceae</taxon>
        <taxon>Malvoideae</taxon>
        <taxon>Gossypium</taxon>
    </lineage>
</organism>
<dbReference type="AlphaFoldDB" id="A0A7J9L2G0"/>